<gene>
    <name evidence="3" type="ORF">IFJ97_02865</name>
</gene>
<accession>A0A8J6YB83</accession>
<keyword evidence="1 2" id="KW-0732">Signal</keyword>
<dbReference type="PANTHER" id="PTHR35869:SF1">
    <property type="entry name" value="OUTER-MEMBRANE LIPOPROTEIN CARRIER PROTEIN"/>
    <property type="match status" value="1"/>
</dbReference>
<dbReference type="InterPro" id="IPR029046">
    <property type="entry name" value="LolA/LolB/LppX"/>
</dbReference>
<evidence type="ECO:0000256" key="2">
    <source>
        <dbReference type="SAM" id="SignalP"/>
    </source>
</evidence>
<keyword evidence="3" id="KW-0449">Lipoprotein</keyword>
<dbReference type="CDD" id="cd16325">
    <property type="entry name" value="LolA"/>
    <property type="match status" value="1"/>
</dbReference>
<protein>
    <submittedName>
        <fullName evidence="3">Outer membrane lipoprotein carrier protein LolA</fullName>
    </submittedName>
</protein>
<sequence>MKVLRRLMLTATVLVSVPLWAADPAPKAVSIDDLEGSAKLDALIERVVERQRTLNTLEAEFVQLKESALLLEAVESTGVFLFRAPDLVRWDYRLPDSMVVLFVEDTVTTYHPAQARAEQIKVSNKQRRFVRVLAGTQPLDDLTSHFSITLADPGGQAHYRLTLRPIGNILSKKLQSVEIEVDRKLFLPVVIKYNEADGDRTRYEFREMVINPEIDESRFDLELGEDVKLETLDASAGIG</sequence>
<dbReference type="Pfam" id="PF03548">
    <property type="entry name" value="LolA"/>
    <property type="match status" value="1"/>
</dbReference>
<reference evidence="3 4" key="1">
    <citation type="submission" date="2020-08" db="EMBL/GenBank/DDBJ databases">
        <title>Acidobacteriota in marine sediments use diverse sulfur dissimilation pathways.</title>
        <authorList>
            <person name="Wasmund K."/>
        </authorList>
    </citation>
    <scope>NUCLEOTIDE SEQUENCE [LARGE SCALE GENOMIC DNA]</scope>
    <source>
        <strain evidence="3">MAG AM3-A</strain>
    </source>
</reference>
<dbReference type="AlphaFoldDB" id="A0A8J6YB83"/>
<evidence type="ECO:0000256" key="1">
    <source>
        <dbReference type="ARBA" id="ARBA00022729"/>
    </source>
</evidence>
<comment type="caution">
    <text evidence="3">The sequence shown here is derived from an EMBL/GenBank/DDBJ whole genome shotgun (WGS) entry which is preliminary data.</text>
</comment>
<dbReference type="SUPFAM" id="SSF89392">
    <property type="entry name" value="Prokaryotic lipoproteins and lipoprotein localization factors"/>
    <property type="match status" value="1"/>
</dbReference>
<dbReference type="PANTHER" id="PTHR35869">
    <property type="entry name" value="OUTER-MEMBRANE LIPOPROTEIN CARRIER PROTEIN"/>
    <property type="match status" value="1"/>
</dbReference>
<dbReference type="InterPro" id="IPR004564">
    <property type="entry name" value="OM_lipoprot_carrier_LolA-like"/>
</dbReference>
<organism evidence="3 4">
    <name type="scientific">Candidatus Sulfomarinibacter kjeldsenii</name>
    <dbReference type="NCBI Taxonomy" id="2885994"/>
    <lineage>
        <taxon>Bacteria</taxon>
        <taxon>Pseudomonadati</taxon>
        <taxon>Acidobacteriota</taxon>
        <taxon>Thermoanaerobaculia</taxon>
        <taxon>Thermoanaerobaculales</taxon>
        <taxon>Candidatus Sulfomarinibacteraceae</taxon>
        <taxon>Candidatus Sulfomarinibacter</taxon>
    </lineage>
</organism>
<feature type="chain" id="PRO_5035287884" evidence="2">
    <location>
        <begin position="22"/>
        <end position="239"/>
    </location>
</feature>
<dbReference type="EMBL" id="JACXWA010000050">
    <property type="protein sequence ID" value="MBD3870286.1"/>
    <property type="molecule type" value="Genomic_DNA"/>
</dbReference>
<proteinExistence type="predicted"/>
<evidence type="ECO:0000313" key="3">
    <source>
        <dbReference type="EMBL" id="MBD3870286.1"/>
    </source>
</evidence>
<dbReference type="Proteomes" id="UP000598633">
    <property type="component" value="Unassembled WGS sequence"/>
</dbReference>
<evidence type="ECO:0000313" key="4">
    <source>
        <dbReference type="Proteomes" id="UP000598633"/>
    </source>
</evidence>
<feature type="signal peptide" evidence="2">
    <location>
        <begin position="1"/>
        <end position="21"/>
    </location>
</feature>
<name>A0A8J6YB83_9BACT</name>
<dbReference type="Gene3D" id="2.50.20.10">
    <property type="entry name" value="Lipoprotein localisation LolA/LolB/LppX"/>
    <property type="match status" value="1"/>
</dbReference>